<reference evidence="9 10" key="1">
    <citation type="journal article" date="2019" name="Nat. Med.">
        <title>A library of human gut bacterial isolates paired with longitudinal multiomics data enables mechanistic microbiome research.</title>
        <authorList>
            <person name="Poyet M."/>
            <person name="Groussin M."/>
            <person name="Gibbons S.M."/>
            <person name="Avila-Pacheco J."/>
            <person name="Jiang X."/>
            <person name="Kearney S.M."/>
            <person name="Perrotta A.R."/>
            <person name="Berdy B."/>
            <person name="Zhao S."/>
            <person name="Lieberman T.D."/>
            <person name="Swanson P.K."/>
            <person name="Smith M."/>
            <person name="Roesemann S."/>
            <person name="Alexander J.E."/>
            <person name="Rich S.A."/>
            <person name="Livny J."/>
            <person name="Vlamakis H."/>
            <person name="Clish C."/>
            <person name="Bullock K."/>
            <person name="Deik A."/>
            <person name="Scott J."/>
            <person name="Pierce K.A."/>
            <person name="Xavier R.J."/>
            <person name="Alm E.J."/>
        </authorList>
    </citation>
    <scope>NUCLEOTIDE SEQUENCE [LARGE SCALE GENOMIC DNA]</scope>
    <source>
        <strain evidence="9 10">BIOML-A5</strain>
    </source>
</reference>
<dbReference type="SUPFAM" id="SSF56935">
    <property type="entry name" value="Porins"/>
    <property type="match status" value="1"/>
</dbReference>
<dbReference type="EMBL" id="VVZB01000002">
    <property type="protein sequence ID" value="KAA5385073.1"/>
    <property type="molecule type" value="Genomic_DNA"/>
</dbReference>
<dbReference type="AlphaFoldDB" id="A0A4R4I7N2"/>
<evidence type="ECO:0000256" key="7">
    <source>
        <dbReference type="PROSITE-ProRule" id="PRU01360"/>
    </source>
</evidence>
<comment type="similarity">
    <text evidence="7">Belongs to the TonB-dependent receptor family.</text>
</comment>
<dbReference type="RefSeq" id="WP_038609332.1">
    <property type="nucleotide sequence ID" value="NZ_BAABYF010000001.1"/>
</dbReference>
<dbReference type="Pfam" id="PF13715">
    <property type="entry name" value="CarbopepD_reg_2"/>
    <property type="match status" value="1"/>
</dbReference>
<keyword evidence="5 7" id="KW-0472">Membrane</keyword>
<dbReference type="Pfam" id="PF07715">
    <property type="entry name" value="Plug"/>
    <property type="match status" value="1"/>
</dbReference>
<proteinExistence type="inferred from homology"/>
<evidence type="ECO:0000256" key="3">
    <source>
        <dbReference type="ARBA" id="ARBA00022452"/>
    </source>
</evidence>
<evidence type="ECO:0000256" key="4">
    <source>
        <dbReference type="ARBA" id="ARBA00022692"/>
    </source>
</evidence>
<dbReference type="NCBIfam" id="TIGR04057">
    <property type="entry name" value="SusC_RagA_signa"/>
    <property type="match status" value="1"/>
</dbReference>
<dbReference type="InterPro" id="IPR008969">
    <property type="entry name" value="CarboxyPept-like_regulatory"/>
</dbReference>
<dbReference type="GO" id="GO:0009279">
    <property type="term" value="C:cell outer membrane"/>
    <property type="evidence" value="ECO:0007669"/>
    <property type="project" value="UniProtKB-SubCell"/>
</dbReference>
<comment type="subcellular location">
    <subcellularLocation>
        <location evidence="1 7">Cell outer membrane</location>
        <topology evidence="1 7">Multi-pass membrane protein</topology>
    </subcellularLocation>
</comment>
<organism evidence="9 10">
    <name type="scientific">Phocaeicola dorei</name>
    <dbReference type="NCBI Taxonomy" id="357276"/>
    <lineage>
        <taxon>Bacteria</taxon>
        <taxon>Pseudomonadati</taxon>
        <taxon>Bacteroidota</taxon>
        <taxon>Bacteroidia</taxon>
        <taxon>Bacteroidales</taxon>
        <taxon>Bacteroidaceae</taxon>
        <taxon>Phocaeicola</taxon>
    </lineage>
</organism>
<dbReference type="Proteomes" id="UP000347681">
    <property type="component" value="Unassembled WGS sequence"/>
</dbReference>
<evidence type="ECO:0000256" key="6">
    <source>
        <dbReference type="ARBA" id="ARBA00023237"/>
    </source>
</evidence>
<dbReference type="InterPro" id="IPR023997">
    <property type="entry name" value="TonB-dep_OMP_SusC/RagA_CS"/>
</dbReference>
<gene>
    <name evidence="9" type="ORF">F2Y61_04345</name>
</gene>
<dbReference type="InterPro" id="IPR012910">
    <property type="entry name" value="Plug_dom"/>
</dbReference>
<name>A0A4R4I7N2_9BACT</name>
<dbReference type="SUPFAM" id="SSF49464">
    <property type="entry name" value="Carboxypeptidase regulatory domain-like"/>
    <property type="match status" value="1"/>
</dbReference>
<feature type="domain" description="TonB-dependent receptor plug" evidence="8">
    <location>
        <begin position="142"/>
        <end position="248"/>
    </location>
</feature>
<dbReference type="Gene3D" id="2.170.130.10">
    <property type="entry name" value="TonB-dependent receptor, plug domain"/>
    <property type="match status" value="1"/>
</dbReference>
<dbReference type="Gene3D" id="2.60.40.1120">
    <property type="entry name" value="Carboxypeptidase-like, regulatory domain"/>
    <property type="match status" value="1"/>
</dbReference>
<dbReference type="FunFam" id="2.170.130.10:FF:000009">
    <property type="entry name" value="SusC/RagA family TonB-linked outer membrane protein"/>
    <property type="match status" value="1"/>
</dbReference>
<evidence type="ECO:0000256" key="5">
    <source>
        <dbReference type="ARBA" id="ARBA00023136"/>
    </source>
</evidence>
<keyword evidence="9" id="KW-0675">Receptor</keyword>
<dbReference type="InterPro" id="IPR039426">
    <property type="entry name" value="TonB-dep_rcpt-like"/>
</dbReference>
<dbReference type="InterPro" id="IPR037066">
    <property type="entry name" value="Plug_dom_sf"/>
</dbReference>
<accession>A0A4R4I7N2</accession>
<evidence type="ECO:0000313" key="9">
    <source>
        <dbReference type="EMBL" id="KAA5385073.1"/>
    </source>
</evidence>
<dbReference type="Gene3D" id="2.40.170.20">
    <property type="entry name" value="TonB-dependent receptor, beta-barrel domain"/>
    <property type="match status" value="1"/>
</dbReference>
<evidence type="ECO:0000256" key="1">
    <source>
        <dbReference type="ARBA" id="ARBA00004571"/>
    </source>
</evidence>
<dbReference type="FunFam" id="2.60.40.1120:FF:000003">
    <property type="entry name" value="Outer membrane protein Omp121"/>
    <property type="match status" value="1"/>
</dbReference>
<evidence type="ECO:0000259" key="8">
    <source>
        <dbReference type="Pfam" id="PF07715"/>
    </source>
</evidence>
<dbReference type="InterPro" id="IPR023996">
    <property type="entry name" value="TonB-dep_OMP_SusC/RagA"/>
</dbReference>
<keyword evidence="2 7" id="KW-0813">Transport</keyword>
<comment type="caution">
    <text evidence="9">The sequence shown here is derived from an EMBL/GenBank/DDBJ whole genome shotgun (WGS) entry which is preliminary data.</text>
</comment>
<keyword evidence="3 7" id="KW-1134">Transmembrane beta strand</keyword>
<dbReference type="InterPro" id="IPR036942">
    <property type="entry name" value="Beta-barrel_TonB_sf"/>
</dbReference>
<evidence type="ECO:0000313" key="10">
    <source>
        <dbReference type="Proteomes" id="UP000347681"/>
    </source>
</evidence>
<dbReference type="PROSITE" id="PS52016">
    <property type="entry name" value="TONB_DEPENDENT_REC_3"/>
    <property type="match status" value="1"/>
</dbReference>
<dbReference type="NCBIfam" id="TIGR04056">
    <property type="entry name" value="OMP_RagA_SusC"/>
    <property type="match status" value="1"/>
</dbReference>
<evidence type="ECO:0000256" key="2">
    <source>
        <dbReference type="ARBA" id="ARBA00022448"/>
    </source>
</evidence>
<keyword evidence="6 7" id="KW-0998">Cell outer membrane</keyword>
<sequence length="1063" mass="118305">MKKYSSTLGCGMKQAPMVLGLSVALCMPAAFSYASASEGMGTRSIQSVMQGRVVTGQILDELGEPMIGVSVLVKGTTVGTITDFDGNYTLDVPAGKNILVISYIGYKTKEVTIGKNNQMNIKMDPDTQALDEVVVIGYGAVKKRDLTGAVVSVKSEEITKNPGSNPMEALQGKVAGLDITRTSGQAGEGVKMQLRGTRSFTASGDPTFIIDGMPGDYSTLNPNDIESIEVLKDASSTAVYGAAGANGVVIITTKSGKAGKTNVNFNAYAGFNGWSKTPKMRSGESYIQGLRDANKATGNWNSAADDERIFASPEAYQAHLNGDYIDWADELMQNGYTQNYSLSVSGGTEKTKGYISLNFSDEKGQYTGDNYKVYSTNIRIDHTVRDWLKIGANMQGSYVHRNKAYAKLETALSAEPLGKIKDENGNFNVEPVIGSTMINLLLNTQSGVYKNQDQNFKLYMNPYIELTPIKGLSVISRLGATLNYSRNNYFQGQGSYQYYYSSGPASKGTNDNVYATITNKRNYNYKWENIITYNFKVKDVHDITVTGVTSWEHNQYDEAYMKQTNIENNRYMWHNMDVGSKNSSNSSLYNMSKGMGFVGRVNYSYMGKYLFSASVRHDGSSRLNPENRWDTFPAFSLGWRMSDEKFMAGTQNWLSNLKLRVGYGVTGTAAIDPYTSIASLDYFGMALGGELQNVYSFSKNYTNPDLAWEKSYNTNVGVDASFLNGRIDFTGDFYITKTKGVIWSRNLPVTNGAFSPTEYYFVNQNICETKNTGVEFAINTRNIETKDFKWNSTVTFTYNKEKILSLIDGTSDNISNGNTGYSLSKGHPVNSFYHYKLDGVWQLGEEKDAAVFGAKPGDLKINIPGMEREAEGKYYKVNDNGEKTYYDSTNKYTPSNKDYQVLGHNAPDWTMGFQNTFTYKNFDLSVFMYMRWGQMIKYNMLGRYDPSGVRNFPEYFNYWTETNPSNDFPAIYANRSLTNYVGSAALSYVDGSFFKIKNITLGYTLPTNWLQKAGIGKCRFYATITNPLVVAKSHLLKDYDPEMNGSLDYPLTKQMVFGVNLSF</sequence>
<dbReference type="KEGG" id="bdo:EL88_07650"/>
<protein>
    <submittedName>
        <fullName evidence="9">TonB-dependent receptor</fullName>
    </submittedName>
</protein>
<keyword evidence="4 7" id="KW-0812">Transmembrane</keyword>